<evidence type="ECO:0000313" key="1">
    <source>
        <dbReference type="EMBL" id="MBE0401911.1"/>
    </source>
</evidence>
<comment type="caution">
    <text evidence="1">The sequence shown here is derived from an EMBL/GenBank/DDBJ whole genome shotgun (WGS) entry which is preliminary data.</text>
</comment>
<dbReference type="InterPro" id="IPR009241">
    <property type="entry name" value="HigB-like"/>
</dbReference>
<dbReference type="RefSeq" id="WP_192536324.1">
    <property type="nucleotide sequence ID" value="NZ_RRZD01000036.1"/>
</dbReference>
<sequence length="115" mass="13578">MAWEVETTDAFDEIWESFTEEEQIDITAYVGVLEEYGPNLRHPYSSGINGSKHSHMRELRAQHQGRPYRFLYAFDPRRVAILLIGGDKTGNNRWYKEFIPKADKLYDEHLRSLEE</sequence>
<name>A0ABR9F605_9GAMM</name>
<accession>A0ABR9F605</accession>
<evidence type="ECO:0000313" key="2">
    <source>
        <dbReference type="Proteomes" id="UP001645039"/>
    </source>
</evidence>
<dbReference type="Proteomes" id="UP001645039">
    <property type="component" value="Unassembled WGS sequence"/>
</dbReference>
<proteinExistence type="predicted"/>
<keyword evidence="2" id="KW-1185">Reference proteome</keyword>
<dbReference type="EMBL" id="RRZD01000036">
    <property type="protein sequence ID" value="MBE0401911.1"/>
    <property type="molecule type" value="Genomic_DNA"/>
</dbReference>
<protein>
    <submittedName>
        <fullName evidence="1">Type II toxin-antitoxin system RelE/ParE family toxin</fullName>
    </submittedName>
</protein>
<reference evidence="1 2" key="1">
    <citation type="submission" date="2020-07" db="EMBL/GenBank/DDBJ databases">
        <title>Halophilic bacteria isolated from french cheeses.</title>
        <authorList>
            <person name="Kothe C.I."/>
            <person name="Farah-Kraiem B."/>
            <person name="Renault P."/>
            <person name="Dridi B."/>
        </authorList>
    </citation>
    <scope>NUCLEOTIDE SEQUENCE [LARGE SCALE GENOMIC DNA]</scope>
    <source>
        <strain evidence="1 2">FME1</strain>
    </source>
</reference>
<organism evidence="1 2">
    <name type="scientific">Halomonas casei</name>
    <dbReference type="NCBI Taxonomy" id="2742613"/>
    <lineage>
        <taxon>Bacteria</taxon>
        <taxon>Pseudomonadati</taxon>
        <taxon>Pseudomonadota</taxon>
        <taxon>Gammaproteobacteria</taxon>
        <taxon>Oceanospirillales</taxon>
        <taxon>Halomonadaceae</taxon>
        <taxon>Halomonas</taxon>
    </lineage>
</organism>
<dbReference type="Pfam" id="PF05973">
    <property type="entry name" value="Gp49"/>
    <property type="match status" value="1"/>
</dbReference>
<gene>
    <name evidence="1" type="ORF">EI168_17690</name>
</gene>